<protein>
    <submittedName>
        <fullName evidence="1">Predicted transcriptional regulator</fullName>
    </submittedName>
</protein>
<dbReference type="InterPro" id="IPR010260">
    <property type="entry name" value="AlpA"/>
</dbReference>
<proteinExistence type="predicted"/>
<dbReference type="PANTHER" id="PTHR36154">
    <property type="entry name" value="DNA-BINDING TRANSCRIPTIONAL ACTIVATOR ALPA"/>
    <property type="match status" value="1"/>
</dbReference>
<evidence type="ECO:0000313" key="1">
    <source>
        <dbReference type="EMBL" id="STQ82312.1"/>
    </source>
</evidence>
<sequence length="85" mass="9879">MPVNFNEQGHTLVNNQKIYQDRAIRESECRQLTGLARTTRYQLEKAGKFPQRRKLGGRSIGWMLSEVQYWIANQPKVSRNTATGR</sequence>
<dbReference type="AlphaFoldDB" id="A0A377PQE4"/>
<accession>A0A377PQE4</accession>
<dbReference type="Proteomes" id="UP000254821">
    <property type="component" value="Unassembled WGS sequence"/>
</dbReference>
<organism evidence="1 2">
    <name type="scientific">Hafnia alvei</name>
    <dbReference type="NCBI Taxonomy" id="569"/>
    <lineage>
        <taxon>Bacteria</taxon>
        <taxon>Pseudomonadati</taxon>
        <taxon>Pseudomonadota</taxon>
        <taxon>Gammaproteobacteria</taxon>
        <taxon>Enterobacterales</taxon>
        <taxon>Hafniaceae</taxon>
        <taxon>Hafnia</taxon>
    </lineage>
</organism>
<dbReference type="EMBL" id="UGHP01000001">
    <property type="protein sequence ID" value="STQ82312.1"/>
    <property type="molecule type" value="Genomic_DNA"/>
</dbReference>
<dbReference type="PANTHER" id="PTHR36154:SF1">
    <property type="entry name" value="DNA-BINDING TRANSCRIPTIONAL ACTIVATOR ALPA"/>
    <property type="match status" value="1"/>
</dbReference>
<dbReference type="Gene3D" id="1.10.238.160">
    <property type="match status" value="1"/>
</dbReference>
<dbReference type="InterPro" id="IPR052931">
    <property type="entry name" value="Prophage_regulatory_activator"/>
</dbReference>
<gene>
    <name evidence="1" type="ORF">NCTC8105_04523</name>
</gene>
<name>A0A377PQE4_HAFAL</name>
<dbReference type="Pfam" id="PF05930">
    <property type="entry name" value="Phage_AlpA"/>
    <property type="match status" value="1"/>
</dbReference>
<dbReference type="RefSeq" id="WP_072008125.1">
    <property type="nucleotide sequence ID" value="NZ_CP139992.1"/>
</dbReference>
<evidence type="ECO:0000313" key="2">
    <source>
        <dbReference type="Proteomes" id="UP000254821"/>
    </source>
</evidence>
<reference evidence="1 2" key="1">
    <citation type="submission" date="2018-06" db="EMBL/GenBank/DDBJ databases">
        <authorList>
            <consortium name="Pathogen Informatics"/>
            <person name="Doyle S."/>
        </authorList>
    </citation>
    <scope>NUCLEOTIDE SEQUENCE [LARGE SCALE GENOMIC DNA]</scope>
    <source>
        <strain evidence="1 2">NCTC8105</strain>
    </source>
</reference>